<evidence type="ECO:0000313" key="4">
    <source>
        <dbReference type="EMBL" id="SDC15039.1"/>
    </source>
</evidence>
<dbReference type="OrthoDB" id="9810636at2"/>
<accession>A0A1G6J8Q6</accession>
<dbReference type="Gene3D" id="3.40.50.1980">
    <property type="entry name" value="Nitrogenase molybdenum iron protein domain"/>
    <property type="match status" value="2"/>
</dbReference>
<name>A0A1G6J8Q6_9BACT</name>
<keyword evidence="3" id="KW-0732">Signal</keyword>
<dbReference type="PANTHER" id="PTHR42953">
    <property type="entry name" value="HIGH-AFFINITY ZINC UPTAKE SYSTEM PROTEIN ZNUA-RELATED"/>
    <property type="match status" value="1"/>
</dbReference>
<sequence length="311" mass="35132">MITNISLTLLNKRENMYLKPVQYLSVAIIALTIFGGCSQQKTQPQSLQKTIAVSILPQKYFIDQLSGNHYNTIVMLPPGANHETFEPTAVQLIELSKASVYFYLGHLAFEQTLLQGIRESNTQLEFIDCSANVELLQGACNHEHGEEHNHGIDPHTWISPTTVKEMVNQMVATLSKIDPDFSDSLKIGYEKVSKQIDSMDRVLRDAISKSGTKGVMLFHPILSYMARDYGFKQYAIEEEGKEPSPQQLKSVIEKAREAKINIIFVQQEFDVERAKIVAKEIGAEVVILDPLGYRWDQNITNIINHLSPKKQ</sequence>
<keyword evidence="5" id="KW-1185">Reference proteome</keyword>
<dbReference type="SUPFAM" id="SSF53807">
    <property type="entry name" value="Helical backbone' metal receptor"/>
    <property type="match status" value="1"/>
</dbReference>
<evidence type="ECO:0000256" key="2">
    <source>
        <dbReference type="ARBA" id="ARBA00022448"/>
    </source>
</evidence>
<evidence type="ECO:0000256" key="3">
    <source>
        <dbReference type="ARBA" id="ARBA00022729"/>
    </source>
</evidence>
<dbReference type="EMBL" id="FMYP01000019">
    <property type="protein sequence ID" value="SDC15039.1"/>
    <property type="molecule type" value="Genomic_DNA"/>
</dbReference>
<organism evidence="4 5">
    <name type="scientific">Williamwhitmania taraxaci</name>
    <dbReference type="NCBI Taxonomy" id="1640674"/>
    <lineage>
        <taxon>Bacteria</taxon>
        <taxon>Pseudomonadati</taxon>
        <taxon>Bacteroidota</taxon>
        <taxon>Bacteroidia</taxon>
        <taxon>Bacteroidales</taxon>
        <taxon>Williamwhitmaniaceae</taxon>
        <taxon>Williamwhitmania</taxon>
    </lineage>
</organism>
<dbReference type="PANTHER" id="PTHR42953:SF3">
    <property type="entry name" value="HIGH-AFFINITY ZINC UPTAKE SYSTEM PROTEIN ZNUA"/>
    <property type="match status" value="1"/>
</dbReference>
<comment type="similarity">
    <text evidence="1">Belongs to the bacterial solute-binding protein 9 family.</text>
</comment>
<dbReference type="GO" id="GO:0030001">
    <property type="term" value="P:metal ion transport"/>
    <property type="evidence" value="ECO:0007669"/>
    <property type="project" value="InterPro"/>
</dbReference>
<reference evidence="4 5" key="1">
    <citation type="submission" date="2016-09" db="EMBL/GenBank/DDBJ databases">
        <authorList>
            <person name="Capua I."/>
            <person name="De Benedictis P."/>
            <person name="Joannis T."/>
            <person name="Lombin L.H."/>
            <person name="Cattoli G."/>
        </authorList>
    </citation>
    <scope>NUCLEOTIDE SEQUENCE [LARGE SCALE GENOMIC DNA]</scope>
    <source>
        <strain evidence="4 5">A7P-90m</strain>
    </source>
</reference>
<dbReference type="AlphaFoldDB" id="A0A1G6J8Q6"/>
<dbReference type="InterPro" id="IPR050492">
    <property type="entry name" value="Bact_metal-bind_prot9"/>
</dbReference>
<dbReference type="InterPro" id="IPR006127">
    <property type="entry name" value="ZnuA-like"/>
</dbReference>
<dbReference type="STRING" id="1640674.SAMN05216323_10199"/>
<evidence type="ECO:0000256" key="1">
    <source>
        <dbReference type="ARBA" id="ARBA00011028"/>
    </source>
</evidence>
<proteinExistence type="inferred from homology"/>
<keyword evidence="2" id="KW-0813">Transport</keyword>
<gene>
    <name evidence="4" type="ORF">SAMN05216323_10199</name>
</gene>
<evidence type="ECO:0000313" key="5">
    <source>
        <dbReference type="Proteomes" id="UP000199452"/>
    </source>
</evidence>
<protein>
    <submittedName>
        <fullName evidence="4">Zinc transport system substrate-binding protein</fullName>
    </submittedName>
</protein>
<dbReference type="Proteomes" id="UP000199452">
    <property type="component" value="Unassembled WGS sequence"/>
</dbReference>
<dbReference type="GO" id="GO:0046872">
    <property type="term" value="F:metal ion binding"/>
    <property type="evidence" value="ECO:0007669"/>
    <property type="project" value="InterPro"/>
</dbReference>
<dbReference type="Pfam" id="PF01297">
    <property type="entry name" value="ZnuA"/>
    <property type="match status" value="1"/>
</dbReference>